<dbReference type="InterPro" id="IPR036388">
    <property type="entry name" value="WH-like_DNA-bd_sf"/>
</dbReference>
<keyword evidence="2" id="KW-0238">DNA-binding</keyword>
<keyword evidence="1" id="KW-0805">Transcription regulation</keyword>
<proteinExistence type="predicted"/>
<gene>
    <name evidence="6" type="ORF">F7Q99_21730</name>
</gene>
<accession>A0A6N7KTF9</accession>
<evidence type="ECO:0000259" key="5">
    <source>
        <dbReference type="PROSITE" id="PS50043"/>
    </source>
</evidence>
<dbReference type="Gene3D" id="1.10.10.10">
    <property type="entry name" value="Winged helix-like DNA-binding domain superfamily/Winged helix DNA-binding domain"/>
    <property type="match status" value="1"/>
</dbReference>
<dbReference type="OrthoDB" id="9808843at2"/>
<dbReference type="PANTHER" id="PTHR44688:SF16">
    <property type="entry name" value="DNA-BINDING TRANSCRIPTIONAL ACTIVATOR DEVR_DOSR"/>
    <property type="match status" value="1"/>
</dbReference>
<evidence type="ECO:0000313" key="7">
    <source>
        <dbReference type="Proteomes" id="UP000450000"/>
    </source>
</evidence>
<dbReference type="SUPFAM" id="SSF46894">
    <property type="entry name" value="C-terminal effector domain of the bipartite response regulators"/>
    <property type="match status" value="1"/>
</dbReference>
<reference evidence="6 7" key="1">
    <citation type="submission" date="2019-09" db="EMBL/GenBank/DDBJ databases">
        <title>Genome Sequences of Streptomyces kaniharaensis ATCC 21070.</title>
        <authorList>
            <person name="Zhu W."/>
            <person name="De Crecy-Lagard V."/>
            <person name="Richards N.G."/>
        </authorList>
    </citation>
    <scope>NUCLEOTIDE SEQUENCE [LARGE SCALE GENOMIC DNA]</scope>
    <source>
        <strain evidence="6 7">SF-557</strain>
    </source>
</reference>
<organism evidence="6 7">
    <name type="scientific">Streptomyces kaniharaensis</name>
    <dbReference type="NCBI Taxonomy" id="212423"/>
    <lineage>
        <taxon>Bacteria</taxon>
        <taxon>Bacillati</taxon>
        <taxon>Actinomycetota</taxon>
        <taxon>Actinomycetes</taxon>
        <taxon>Kitasatosporales</taxon>
        <taxon>Streptomycetaceae</taxon>
        <taxon>Streptomyces</taxon>
    </lineage>
</organism>
<dbReference type="CDD" id="cd06170">
    <property type="entry name" value="LuxR_C_like"/>
    <property type="match status" value="1"/>
</dbReference>
<dbReference type="Proteomes" id="UP000450000">
    <property type="component" value="Unassembled WGS sequence"/>
</dbReference>
<evidence type="ECO:0000313" key="6">
    <source>
        <dbReference type="EMBL" id="MQS14810.1"/>
    </source>
</evidence>
<dbReference type="Pfam" id="PF00196">
    <property type="entry name" value="GerE"/>
    <property type="match status" value="1"/>
</dbReference>
<dbReference type="GO" id="GO:0006355">
    <property type="term" value="P:regulation of DNA-templated transcription"/>
    <property type="evidence" value="ECO:0007669"/>
    <property type="project" value="InterPro"/>
</dbReference>
<feature type="region of interest" description="Disordered" evidence="4">
    <location>
        <begin position="1"/>
        <end position="41"/>
    </location>
</feature>
<dbReference type="GO" id="GO:0003677">
    <property type="term" value="F:DNA binding"/>
    <property type="evidence" value="ECO:0007669"/>
    <property type="project" value="UniProtKB-KW"/>
</dbReference>
<evidence type="ECO:0000256" key="3">
    <source>
        <dbReference type="ARBA" id="ARBA00023163"/>
    </source>
</evidence>
<protein>
    <submittedName>
        <fullName evidence="6">Response regulator transcription factor</fullName>
    </submittedName>
</protein>
<evidence type="ECO:0000256" key="4">
    <source>
        <dbReference type="SAM" id="MobiDB-lite"/>
    </source>
</evidence>
<dbReference type="PANTHER" id="PTHR44688">
    <property type="entry name" value="DNA-BINDING TRANSCRIPTIONAL ACTIVATOR DEVR_DOSR"/>
    <property type="match status" value="1"/>
</dbReference>
<dbReference type="PROSITE" id="PS50043">
    <property type="entry name" value="HTH_LUXR_2"/>
    <property type="match status" value="1"/>
</dbReference>
<dbReference type="PRINTS" id="PR00038">
    <property type="entry name" value="HTHLUXR"/>
</dbReference>
<dbReference type="InterPro" id="IPR016032">
    <property type="entry name" value="Sig_transdc_resp-reg_C-effctor"/>
</dbReference>
<evidence type="ECO:0000256" key="1">
    <source>
        <dbReference type="ARBA" id="ARBA00023015"/>
    </source>
</evidence>
<dbReference type="InterPro" id="IPR000792">
    <property type="entry name" value="Tscrpt_reg_LuxR_C"/>
</dbReference>
<comment type="caution">
    <text evidence="6">The sequence shown here is derived from an EMBL/GenBank/DDBJ whole genome shotgun (WGS) entry which is preliminary data.</text>
</comment>
<feature type="domain" description="HTH luxR-type" evidence="5">
    <location>
        <begin position="147"/>
        <end position="212"/>
    </location>
</feature>
<name>A0A6N7KTF9_9ACTN</name>
<dbReference type="SMART" id="SM00421">
    <property type="entry name" value="HTH_LUXR"/>
    <property type="match status" value="1"/>
</dbReference>
<evidence type="ECO:0000256" key="2">
    <source>
        <dbReference type="ARBA" id="ARBA00023125"/>
    </source>
</evidence>
<keyword evidence="7" id="KW-1185">Reference proteome</keyword>
<dbReference type="EMBL" id="WBOF01000001">
    <property type="protein sequence ID" value="MQS14810.1"/>
    <property type="molecule type" value="Genomic_DNA"/>
</dbReference>
<keyword evidence="3" id="KW-0804">Transcription</keyword>
<dbReference type="AlphaFoldDB" id="A0A6N7KTF9"/>
<sequence>MSGIPLLCGSARRSYEREPPGGPHQLRRTPTRARRGEGAGSAQCGVARAVPGCTGAGDGGRHPRVCRGGGRAGGVRGPPAGFHRADLAVRRRAGVRVPGHGRVLRGGGAAFAGRAGRAAFAEAFHAGTRLELAEAVRLALSTGERPTAADRSELSRREQEVAGLVAQGLTNREIADRLVLSHRMVETHVSRIMTKLGLGSRAQLAVWVVRSEG</sequence>